<feature type="binding site" evidence="6">
    <location>
        <position position="120"/>
    </location>
    <ligand>
        <name>Zn(2+)</name>
        <dbReference type="ChEBI" id="CHEBI:29105"/>
        <label>2</label>
    </ligand>
</feature>
<feature type="binding site" evidence="6">
    <location>
        <position position="51"/>
    </location>
    <ligand>
        <name>Zn(2+)</name>
        <dbReference type="ChEBI" id="CHEBI:29105"/>
        <label>1</label>
        <note>catalytic</note>
    </ligand>
</feature>
<dbReference type="PANTHER" id="PTHR43401">
    <property type="entry name" value="L-THREONINE 3-DEHYDROGENASE"/>
    <property type="match status" value="1"/>
</dbReference>
<feature type="active site" description="Charge relay system" evidence="6">
    <location>
        <position position="56"/>
    </location>
</feature>
<dbReference type="InterPro" id="IPR036291">
    <property type="entry name" value="NAD(P)-bd_dom_sf"/>
</dbReference>
<dbReference type="HAMAP" id="MF_00627">
    <property type="entry name" value="Thr_dehydrog"/>
    <property type="match status" value="1"/>
</dbReference>
<dbReference type="InterPro" id="IPR013154">
    <property type="entry name" value="ADH-like_N"/>
</dbReference>
<feature type="binding site" evidence="6">
    <location>
        <position position="106"/>
    </location>
    <ligand>
        <name>Zn(2+)</name>
        <dbReference type="ChEBI" id="CHEBI:29105"/>
        <label>2</label>
    </ligand>
</feature>
<comment type="catalytic activity">
    <reaction evidence="6">
        <text>L-threonine + NAD(+) = (2S)-2-amino-3-oxobutanoate + NADH + H(+)</text>
        <dbReference type="Rhea" id="RHEA:13161"/>
        <dbReference type="ChEBI" id="CHEBI:15378"/>
        <dbReference type="ChEBI" id="CHEBI:57540"/>
        <dbReference type="ChEBI" id="CHEBI:57926"/>
        <dbReference type="ChEBI" id="CHEBI:57945"/>
        <dbReference type="ChEBI" id="CHEBI:78948"/>
        <dbReference type="EC" id="1.1.1.103"/>
    </reaction>
</comment>
<evidence type="ECO:0000313" key="9">
    <source>
        <dbReference type="Proteomes" id="UP000003179"/>
    </source>
</evidence>
<feature type="binding site" evidence="6">
    <location>
        <position position="214"/>
    </location>
    <ligand>
        <name>NAD(+)</name>
        <dbReference type="ChEBI" id="CHEBI:57540"/>
    </ligand>
</feature>
<name>A0ABP2K641_9ACTN</name>
<feature type="binding site" evidence="6">
    <location>
        <position position="77"/>
    </location>
    <ligand>
        <name>Zn(2+)</name>
        <dbReference type="ChEBI" id="CHEBI:29105"/>
        <label>1</label>
        <note>catalytic</note>
    </ligand>
</feature>
<evidence type="ECO:0000256" key="3">
    <source>
        <dbReference type="ARBA" id="ARBA00022833"/>
    </source>
</evidence>
<dbReference type="Pfam" id="PF08240">
    <property type="entry name" value="ADH_N"/>
    <property type="match status" value="1"/>
</dbReference>
<dbReference type="InterPro" id="IPR004627">
    <property type="entry name" value="L-Threonine_3-DHase"/>
</dbReference>
<comment type="caution">
    <text evidence="8">The sequence shown here is derived from an EMBL/GenBank/DDBJ whole genome shotgun (WGS) entry which is preliminary data.</text>
</comment>
<feature type="binding site" evidence="6">
    <location>
        <position position="189"/>
    </location>
    <ligand>
        <name>NAD(+)</name>
        <dbReference type="ChEBI" id="CHEBI:57540"/>
    </ligand>
</feature>
<dbReference type="InterPro" id="IPR002328">
    <property type="entry name" value="ADH_Zn_CS"/>
</dbReference>
<proteinExistence type="inferred from homology"/>
<dbReference type="SUPFAM" id="SSF50129">
    <property type="entry name" value="GroES-like"/>
    <property type="match status" value="1"/>
</dbReference>
<dbReference type="NCBIfam" id="NF003808">
    <property type="entry name" value="PRK05396.1"/>
    <property type="match status" value="1"/>
</dbReference>
<evidence type="ECO:0000256" key="4">
    <source>
        <dbReference type="ARBA" id="ARBA00023002"/>
    </source>
</evidence>
<comment type="subcellular location">
    <subcellularLocation>
        <location evidence="6">Cytoplasm</location>
    </subcellularLocation>
</comment>
<dbReference type="Gene3D" id="3.90.180.10">
    <property type="entry name" value="Medium-chain alcohol dehydrogenases, catalytic domain"/>
    <property type="match status" value="1"/>
</dbReference>
<dbReference type="Pfam" id="PF00107">
    <property type="entry name" value="ADH_zinc_N"/>
    <property type="match status" value="1"/>
</dbReference>
<organism evidence="8 9">
    <name type="scientific">Cutibacterium modestum HL044PA1</name>
    <dbReference type="NCBI Taxonomy" id="765109"/>
    <lineage>
        <taxon>Bacteria</taxon>
        <taxon>Bacillati</taxon>
        <taxon>Actinomycetota</taxon>
        <taxon>Actinomycetes</taxon>
        <taxon>Propionibacteriales</taxon>
        <taxon>Propionibacteriaceae</taxon>
        <taxon>Cutibacterium</taxon>
        <taxon>Cutibacterium modestum</taxon>
    </lineage>
</organism>
<sequence length="358" mass="38746">MWFGGDPPERQTAMKALAKTRPEPGLELIDIPDPTPRPNDVVVKVLRSGICGTDVHIDKWDGWAAKTVHTPLVLGHEFCGEIVELGSEVNDLEVGQFISGEGHYVCGRCRACLAGKRHLCRNTQGIGYAVDGAYCQYFVMPAGNVWVHHIPDLAPDVAAIFDPFGNAVHTALQFPCLAEDVLVSGAGPIGIMAALVAQFQGARNVVVTDLSDERLELAQQLGLKNTVNVSREGLETVWDRFDMKEGFDIGLEMSGSGAALTSMIGNMTHGGRIALLGTPSNDTTLDVSKIIFNMITLQGVTGRQIFETWYTMSSLIRSGLDISGIITDRYPITDFREAFNVAGSGHGGKVVMNWECLD</sequence>
<feature type="active site" description="Charge relay system" evidence="6">
    <location>
        <position position="53"/>
    </location>
</feature>
<dbReference type="SMART" id="SM00829">
    <property type="entry name" value="PKS_ER"/>
    <property type="match status" value="1"/>
</dbReference>
<evidence type="ECO:0000256" key="1">
    <source>
        <dbReference type="ARBA" id="ARBA00022490"/>
    </source>
</evidence>
<feature type="binding site" evidence="6">
    <location>
        <position position="109"/>
    </location>
    <ligand>
        <name>Zn(2+)</name>
        <dbReference type="ChEBI" id="CHEBI:29105"/>
        <label>2</label>
    </ligand>
</feature>
<keyword evidence="5 6" id="KW-0520">NAD</keyword>
<comment type="subunit">
    <text evidence="6">Homotetramer.</text>
</comment>
<feature type="binding site" evidence="6">
    <location>
        <position position="76"/>
    </location>
    <ligand>
        <name>Zn(2+)</name>
        <dbReference type="ChEBI" id="CHEBI:29105"/>
        <label>1</label>
        <note>catalytic</note>
    </ligand>
</feature>
<dbReference type="EC" id="1.1.1.103" evidence="6"/>
<dbReference type="Proteomes" id="UP000003179">
    <property type="component" value="Unassembled WGS sequence"/>
</dbReference>
<dbReference type="EMBL" id="ADZU01000023">
    <property type="protein sequence ID" value="EFS92410.1"/>
    <property type="molecule type" value="Genomic_DNA"/>
</dbReference>
<comment type="similarity">
    <text evidence="6">Belongs to the zinc-containing alcohol dehydrogenase family.</text>
</comment>
<keyword evidence="3 6" id="KW-0862">Zinc</keyword>
<dbReference type="InterPro" id="IPR011032">
    <property type="entry name" value="GroES-like_sf"/>
</dbReference>
<dbReference type="InterPro" id="IPR020843">
    <property type="entry name" value="ER"/>
</dbReference>
<keyword evidence="9" id="KW-1185">Reference proteome</keyword>
<dbReference type="SUPFAM" id="SSF51735">
    <property type="entry name" value="NAD(P)-binding Rossmann-fold domains"/>
    <property type="match status" value="1"/>
</dbReference>
<evidence type="ECO:0000313" key="8">
    <source>
        <dbReference type="EMBL" id="EFS92410.1"/>
    </source>
</evidence>
<evidence type="ECO:0000256" key="6">
    <source>
        <dbReference type="HAMAP-Rule" id="MF_00627"/>
    </source>
</evidence>
<dbReference type="PROSITE" id="PS00059">
    <property type="entry name" value="ADH_ZINC"/>
    <property type="match status" value="1"/>
</dbReference>
<dbReference type="InterPro" id="IPR013149">
    <property type="entry name" value="ADH-like_C"/>
</dbReference>
<dbReference type="PANTHER" id="PTHR43401:SF2">
    <property type="entry name" value="L-THREONINE 3-DEHYDROGENASE"/>
    <property type="match status" value="1"/>
</dbReference>
<dbReference type="InterPro" id="IPR050129">
    <property type="entry name" value="Zn_alcohol_dh"/>
</dbReference>
<evidence type="ECO:0000256" key="5">
    <source>
        <dbReference type="ARBA" id="ARBA00023027"/>
    </source>
</evidence>
<keyword evidence="2 6" id="KW-0479">Metal-binding</keyword>
<gene>
    <name evidence="6" type="primary">tdh</name>
    <name evidence="8" type="ORF">HMPREF9607_01353</name>
</gene>
<feature type="binding site" evidence="6">
    <location>
        <begin position="276"/>
        <end position="278"/>
    </location>
    <ligand>
        <name>NAD(+)</name>
        <dbReference type="ChEBI" id="CHEBI:57540"/>
    </ligand>
</feature>
<feature type="binding site" evidence="6">
    <location>
        <begin position="300"/>
        <end position="301"/>
    </location>
    <ligand>
        <name>NAD(+)</name>
        <dbReference type="ChEBI" id="CHEBI:57540"/>
    </ligand>
</feature>
<feature type="site" description="Important for catalytic activity for the proton relay mechanism but does not participate directly in the coordination of zinc atom" evidence="6">
    <location>
        <position position="162"/>
    </location>
</feature>
<reference evidence="8" key="1">
    <citation type="submission" date="2010-08" db="EMBL/GenBank/DDBJ databases">
        <authorList>
            <person name="Weinstock G."/>
            <person name="Sodergren E."/>
            <person name="Clifton S."/>
            <person name="Fulton L."/>
            <person name="Fulton B."/>
            <person name="Courtney L."/>
            <person name="Fronick C."/>
            <person name="Harrison M."/>
            <person name="Strong C."/>
            <person name="Farmer C."/>
            <person name="Delahaunty K."/>
            <person name="Markovic C."/>
            <person name="Hall O."/>
            <person name="Minx P."/>
            <person name="Tomlinson C."/>
            <person name="Mitreva M."/>
            <person name="Hou S."/>
            <person name="Chen J."/>
            <person name="Wollam A."/>
            <person name="Pepin K.H."/>
            <person name="Johnson M."/>
            <person name="Bhonagiri V."/>
            <person name="Zhang X."/>
            <person name="Suruliraj S."/>
            <person name="Warren W."/>
            <person name="Chinwalla A."/>
            <person name="Mardis E.R."/>
            <person name="Wilson R.K."/>
        </authorList>
    </citation>
    <scope>NUCLEOTIDE SEQUENCE [LARGE SCALE GENOMIC DNA]</scope>
    <source>
        <strain evidence="8">HL044PA1</strain>
    </source>
</reference>
<evidence type="ECO:0000256" key="2">
    <source>
        <dbReference type="ARBA" id="ARBA00022723"/>
    </source>
</evidence>
<feature type="domain" description="Enoyl reductase (ER)" evidence="7">
    <location>
        <begin position="25"/>
        <end position="352"/>
    </location>
</feature>
<keyword evidence="4 6" id="KW-0560">Oxidoreductase</keyword>
<dbReference type="Gene3D" id="3.40.50.720">
    <property type="entry name" value="NAD(P)-binding Rossmann-like Domain"/>
    <property type="match status" value="1"/>
</dbReference>
<accession>A0ABP2K641</accession>
<comment type="cofactor">
    <cofactor evidence="6">
        <name>Zn(2+)</name>
        <dbReference type="ChEBI" id="CHEBI:29105"/>
    </cofactor>
    <text evidence="6">Binds 2 Zn(2+) ions per subunit.</text>
</comment>
<feature type="binding site" evidence="6">
    <location>
        <position position="209"/>
    </location>
    <ligand>
        <name>NAD(+)</name>
        <dbReference type="ChEBI" id="CHEBI:57540"/>
    </ligand>
</feature>
<keyword evidence="1 6" id="KW-0963">Cytoplasm</keyword>
<comment type="pathway">
    <text evidence="6">Amino-acid degradation; L-threonine degradation via oxydo-reductase pathway; glycine from L-threonine: step 1/2.</text>
</comment>
<evidence type="ECO:0000259" key="7">
    <source>
        <dbReference type="SMART" id="SM00829"/>
    </source>
</evidence>
<feature type="binding site" evidence="6">
    <location>
        <position position="112"/>
    </location>
    <ligand>
        <name>Zn(2+)</name>
        <dbReference type="ChEBI" id="CHEBI:29105"/>
        <label>2</label>
    </ligand>
</feature>
<protein>
    <recommendedName>
        <fullName evidence="6">L-threonine 3-dehydrogenase</fullName>
        <shortName evidence="6">TDH</shortName>
        <ecNumber evidence="6">1.1.1.103</ecNumber>
    </recommendedName>
</protein>
<comment type="function">
    <text evidence="6">Catalyzes the NAD(+)-dependent oxidation of L-threonine to 2-amino-3-ketobutyrate.</text>
</comment>